<dbReference type="RefSeq" id="WP_074952479.1">
    <property type="nucleotide sequence ID" value="NZ_FPBV01000010.1"/>
</dbReference>
<accession>A0A1I7JIT8</accession>
<reference evidence="3" key="1">
    <citation type="submission" date="2016-10" db="EMBL/GenBank/DDBJ databases">
        <authorList>
            <person name="Varghese N."/>
        </authorList>
    </citation>
    <scope>NUCLEOTIDE SEQUENCE [LARGE SCALE GENOMIC DNA]</scope>
    <source>
        <strain evidence="3">DSM 17980</strain>
    </source>
</reference>
<dbReference type="PANTHER" id="PTHR39338">
    <property type="entry name" value="BLL5662 PROTEIN-RELATED"/>
    <property type="match status" value="1"/>
</dbReference>
<evidence type="ECO:0000259" key="1">
    <source>
        <dbReference type="SMART" id="SM00327"/>
    </source>
</evidence>
<dbReference type="STRING" id="392015.SAMN05421543_11061"/>
<gene>
    <name evidence="2" type="ORF">SAMN05421543_11061</name>
</gene>
<sequence length="398" mass="44375">MERLTAEEFGYLTAGVVNQVTHFGAWLRTYGFQTGISETLTAMAAMTQLDIERMDQVCCAFRSIYSRTPAQWHMFPRLFERYFLHKEPRLEQRHRLQPEEGGGSDIVRREHAPWMQTVQGTLAGRHPEDGERYALRADGQVLQDVLQVTRSAVRALVAPPSRRAWMRGNERIDMRRTIRLAMRRAGEPMTLQWRTRRPDKPRVLLILDISGSMKPYAPFFTALAWSFTRVRVRTQIFLFSTRLLRVTALVSRHAVNGIPYDHLPGLKGGTRIGTALKELMDRHGGLLNRHTCVIIASDGFDAEPPLQLHSAMRDLAARVGRVVWINPLLAEPDYQPTASGMSAALPYVDAFVDVHDVASWRKAVSSGALHAPSNGDVHAAATGAVPAASTGALQAAGP</sequence>
<evidence type="ECO:0000313" key="3">
    <source>
        <dbReference type="Proteomes" id="UP000183508"/>
    </source>
</evidence>
<dbReference type="Proteomes" id="UP000183508">
    <property type="component" value="Unassembled WGS sequence"/>
</dbReference>
<dbReference type="AlphaFoldDB" id="A0A1I7JIT8"/>
<dbReference type="EMBL" id="FPBV01000010">
    <property type="protein sequence ID" value="SFU85067.1"/>
    <property type="molecule type" value="Genomic_DNA"/>
</dbReference>
<dbReference type="CDD" id="cd00198">
    <property type="entry name" value="vWFA"/>
    <property type="match status" value="1"/>
</dbReference>
<proteinExistence type="predicted"/>
<dbReference type="SMART" id="SM00327">
    <property type="entry name" value="VWA"/>
    <property type="match status" value="1"/>
</dbReference>
<name>A0A1I7JIT8_9BACL</name>
<dbReference type="InterPro" id="IPR002035">
    <property type="entry name" value="VWF_A"/>
</dbReference>
<dbReference type="InterPro" id="IPR008912">
    <property type="entry name" value="Uncharacterised_CoxE"/>
</dbReference>
<dbReference type="SUPFAM" id="SSF53300">
    <property type="entry name" value="vWA-like"/>
    <property type="match status" value="1"/>
</dbReference>
<dbReference type="InterPro" id="IPR036465">
    <property type="entry name" value="vWFA_dom_sf"/>
</dbReference>
<dbReference type="PANTHER" id="PTHR39338:SF6">
    <property type="entry name" value="BLL5662 PROTEIN"/>
    <property type="match status" value="1"/>
</dbReference>
<keyword evidence="3" id="KW-1185">Reference proteome</keyword>
<dbReference type="Pfam" id="PF05762">
    <property type="entry name" value="VWA_CoxE"/>
    <property type="match status" value="1"/>
</dbReference>
<dbReference type="OrthoDB" id="9790469at2"/>
<feature type="domain" description="VWFA" evidence="1">
    <location>
        <begin position="200"/>
        <end position="362"/>
    </location>
</feature>
<protein>
    <recommendedName>
        <fullName evidence="1">VWFA domain-containing protein</fullName>
    </recommendedName>
</protein>
<organism evidence="2 3">
    <name type="scientific">Alicyclobacillus macrosporangiidus</name>
    <dbReference type="NCBI Taxonomy" id="392015"/>
    <lineage>
        <taxon>Bacteria</taxon>
        <taxon>Bacillati</taxon>
        <taxon>Bacillota</taxon>
        <taxon>Bacilli</taxon>
        <taxon>Bacillales</taxon>
        <taxon>Alicyclobacillaceae</taxon>
        <taxon>Alicyclobacillus</taxon>
    </lineage>
</organism>
<evidence type="ECO:0000313" key="2">
    <source>
        <dbReference type="EMBL" id="SFU85067.1"/>
    </source>
</evidence>